<protein>
    <recommendedName>
        <fullName evidence="3">CCHC-type domain-containing protein</fullName>
    </recommendedName>
</protein>
<dbReference type="SUPFAM" id="SSF50630">
    <property type="entry name" value="Acid proteases"/>
    <property type="match status" value="1"/>
</dbReference>
<dbReference type="AlphaFoldDB" id="C5KQG8"/>
<feature type="region of interest" description="Disordered" evidence="2">
    <location>
        <begin position="177"/>
        <end position="221"/>
    </location>
</feature>
<sequence length="404" mass="43996">MGIRTYEYILKRRLYDGLNSDYLREKVDKELSDPKVSYEKFVSYLSNFERRRLGREQRQKLYDEIVNSRLRSNDKTAKPATSKVHTLGDTTTDYEEPQLCSTGADPMSIKCYRCLQSGHPARLCRGKLSDLESRCSKCGNPNHTKDSCEIPPKSLNCQRCLQHGHLAYVCPASKPIDSDSHKKGKGKTMKSTKHKFKMGGKRQSGPSSAKPGPTTPSTNAQVMDESSKANIIGSSTTSASTIWVSPLSSTDLNSNSNALHANNGAYCSTTPSKSSRISMVVGDLSVCGVVRPVLYDTGADVSLIAVGTLRKITSKQLRFGDPSTQGRVNVANGSSLSILGKVELEVGYGNTFTKDTFLLASDELSTPVIIGCSTMAKLRTTISISPDGIIVRLGERSTQVSTVE</sequence>
<reference evidence="4 5" key="1">
    <citation type="submission" date="2008-07" db="EMBL/GenBank/DDBJ databases">
        <authorList>
            <person name="El-Sayed N."/>
            <person name="Caler E."/>
            <person name="Inman J."/>
            <person name="Amedeo P."/>
            <person name="Hass B."/>
            <person name="Wortman J."/>
        </authorList>
    </citation>
    <scope>NUCLEOTIDE SEQUENCE [LARGE SCALE GENOMIC DNA]</scope>
    <source>
        <strain evidence="5">ATCC 50983 / TXsc</strain>
    </source>
</reference>
<dbReference type="GO" id="GO:0008270">
    <property type="term" value="F:zinc ion binding"/>
    <property type="evidence" value="ECO:0007669"/>
    <property type="project" value="UniProtKB-KW"/>
</dbReference>
<feature type="compositionally biased region" description="Basic residues" evidence="2">
    <location>
        <begin position="182"/>
        <end position="200"/>
    </location>
</feature>
<dbReference type="InterPro" id="IPR021109">
    <property type="entry name" value="Peptidase_aspartic_dom_sf"/>
</dbReference>
<dbReference type="Proteomes" id="UP000007800">
    <property type="component" value="Unassembled WGS sequence"/>
</dbReference>
<evidence type="ECO:0000313" key="4">
    <source>
        <dbReference type="EMBL" id="EER13275.1"/>
    </source>
</evidence>
<keyword evidence="5" id="KW-1185">Reference proteome</keyword>
<evidence type="ECO:0000256" key="2">
    <source>
        <dbReference type="SAM" id="MobiDB-lite"/>
    </source>
</evidence>
<accession>C5KQG8</accession>
<dbReference type="InParanoid" id="C5KQG8"/>
<keyword evidence="1" id="KW-0479">Metal-binding</keyword>
<dbReference type="GO" id="GO:0003676">
    <property type="term" value="F:nucleic acid binding"/>
    <property type="evidence" value="ECO:0007669"/>
    <property type="project" value="InterPro"/>
</dbReference>
<evidence type="ECO:0000256" key="1">
    <source>
        <dbReference type="PROSITE-ProRule" id="PRU00047"/>
    </source>
</evidence>
<dbReference type="GeneID" id="9057240"/>
<keyword evidence="1" id="KW-0863">Zinc-finger</keyword>
<dbReference type="InterPro" id="IPR001878">
    <property type="entry name" value="Znf_CCHC"/>
</dbReference>
<organism evidence="5">
    <name type="scientific">Perkinsus marinus (strain ATCC 50983 / TXsc)</name>
    <dbReference type="NCBI Taxonomy" id="423536"/>
    <lineage>
        <taxon>Eukaryota</taxon>
        <taxon>Sar</taxon>
        <taxon>Alveolata</taxon>
        <taxon>Perkinsozoa</taxon>
        <taxon>Perkinsea</taxon>
        <taxon>Perkinsida</taxon>
        <taxon>Perkinsidae</taxon>
        <taxon>Perkinsus</taxon>
    </lineage>
</organism>
<dbReference type="SUPFAM" id="SSF57756">
    <property type="entry name" value="Retrovirus zinc finger-like domains"/>
    <property type="match status" value="1"/>
</dbReference>
<evidence type="ECO:0000259" key="3">
    <source>
        <dbReference type="PROSITE" id="PS50158"/>
    </source>
</evidence>
<dbReference type="CDD" id="cd00303">
    <property type="entry name" value="retropepsin_like"/>
    <property type="match status" value="1"/>
</dbReference>
<dbReference type="OrthoDB" id="427960at2759"/>
<dbReference type="InterPro" id="IPR036875">
    <property type="entry name" value="Znf_CCHC_sf"/>
</dbReference>
<gene>
    <name evidence="4" type="ORF">Pmar_PMAR017435</name>
</gene>
<dbReference type="RefSeq" id="XP_002781480.1">
    <property type="nucleotide sequence ID" value="XM_002781434.1"/>
</dbReference>
<evidence type="ECO:0000313" key="5">
    <source>
        <dbReference type="Proteomes" id="UP000007800"/>
    </source>
</evidence>
<proteinExistence type="predicted"/>
<dbReference type="OMA" id="DLCEVPN"/>
<feature type="non-terminal residue" evidence="4">
    <location>
        <position position="404"/>
    </location>
</feature>
<dbReference type="EMBL" id="GG675398">
    <property type="protein sequence ID" value="EER13275.1"/>
    <property type="molecule type" value="Genomic_DNA"/>
</dbReference>
<dbReference type="Pfam" id="PF13917">
    <property type="entry name" value="zf-CCHC_3"/>
    <property type="match status" value="1"/>
</dbReference>
<feature type="domain" description="CCHC-type" evidence="3">
    <location>
        <begin position="110"/>
        <end position="125"/>
    </location>
</feature>
<dbReference type="Gene3D" id="2.40.70.10">
    <property type="entry name" value="Acid Proteases"/>
    <property type="match status" value="1"/>
</dbReference>
<name>C5KQG8_PERM5</name>
<dbReference type="PROSITE" id="PS50158">
    <property type="entry name" value="ZF_CCHC"/>
    <property type="match status" value="1"/>
</dbReference>
<keyword evidence="1" id="KW-0862">Zinc</keyword>
<dbReference type="SMART" id="SM00343">
    <property type="entry name" value="ZnF_C2HC"/>
    <property type="match status" value="3"/>
</dbReference>
<dbReference type="Gene3D" id="4.10.60.10">
    <property type="entry name" value="Zinc finger, CCHC-type"/>
    <property type="match status" value="1"/>
</dbReference>